<reference evidence="1 2" key="1">
    <citation type="journal article" date="2023" name="BMC Biotechnol.">
        <title>Vitis rotundifolia cv Carlos genome sequencing.</title>
        <authorList>
            <person name="Huff M."/>
            <person name="Hulse-Kemp A."/>
            <person name="Scheffler B."/>
            <person name="Youngblood R."/>
            <person name="Simpson S."/>
            <person name="Babiker E."/>
            <person name="Staton M."/>
        </authorList>
    </citation>
    <scope>NUCLEOTIDE SEQUENCE [LARGE SCALE GENOMIC DNA]</scope>
    <source>
        <tissue evidence="1">Leaf</tissue>
    </source>
</reference>
<dbReference type="AlphaFoldDB" id="A0AA39DAM2"/>
<dbReference type="PANTHER" id="PTHR32108:SF9">
    <property type="entry name" value="REVERSE TRANSCRIPTASE RNASE H-LIKE DOMAIN-CONTAINING PROTEIN"/>
    <property type="match status" value="1"/>
</dbReference>
<dbReference type="Proteomes" id="UP001168098">
    <property type="component" value="Unassembled WGS sequence"/>
</dbReference>
<proteinExistence type="predicted"/>
<evidence type="ECO:0000313" key="2">
    <source>
        <dbReference type="Proteomes" id="UP001168098"/>
    </source>
</evidence>
<name>A0AA39DAM2_VITRO</name>
<organism evidence="1 2">
    <name type="scientific">Vitis rotundifolia</name>
    <name type="common">Muscadine grape</name>
    <dbReference type="NCBI Taxonomy" id="103349"/>
    <lineage>
        <taxon>Eukaryota</taxon>
        <taxon>Viridiplantae</taxon>
        <taxon>Streptophyta</taxon>
        <taxon>Embryophyta</taxon>
        <taxon>Tracheophyta</taxon>
        <taxon>Spermatophyta</taxon>
        <taxon>Magnoliopsida</taxon>
        <taxon>eudicotyledons</taxon>
        <taxon>Gunneridae</taxon>
        <taxon>Pentapetalae</taxon>
        <taxon>rosids</taxon>
        <taxon>Vitales</taxon>
        <taxon>Vitaceae</taxon>
        <taxon>Viteae</taxon>
        <taxon>Vitis</taxon>
    </lineage>
</organism>
<keyword evidence="2" id="KW-1185">Reference proteome</keyword>
<gene>
    <name evidence="1" type="ORF">PVL29_024295</name>
</gene>
<dbReference type="EMBL" id="JARBHA010000018">
    <property type="protein sequence ID" value="KAJ9675277.1"/>
    <property type="molecule type" value="Genomic_DNA"/>
</dbReference>
<evidence type="ECO:0000313" key="1">
    <source>
        <dbReference type="EMBL" id="KAJ9675277.1"/>
    </source>
</evidence>
<accession>A0AA39DAM2</accession>
<comment type="caution">
    <text evidence="1">The sequence shown here is derived from an EMBL/GenBank/DDBJ whole genome shotgun (WGS) entry which is preliminary data.</text>
</comment>
<protein>
    <submittedName>
        <fullName evidence="1">Uncharacterized protein</fullName>
    </submittedName>
</protein>
<sequence length="638" mass="71452">MLSWDDSELEPIVVDEIYEIGGETLGPWRPTSFRLVPEVASVQTTTIEPLIFLHYSAQTPFILIPGVEEVQTPYIDDSQTPDVQYIFQGGRVLRQPPLAAARPLEGTFAPNDAQREDDEILRQLQSTQARISIWSLLASSNTHRDALIRALSQIRVETTTTPKGLIHTMMVSRATCIVFSDDDLPLKGLYHTRPLYISVSCSGHRVSYVLLDNGSALNACLLATTIVLSYAPSNFGPSTQTVRAYDNNKREVMGTLQIELLIGPTTFSALFQVLRIPTSFNLLLSRPWIYRAGAIPSSLYQKVKFIHDGQVITIQSIGDMFISSELVLQISHSDDDLFLIGFTFNEVQTLEMEDFCQDFLAMSFDQHGSTVVLDIMRSMSYLPSMGLGRCLHGPNEFMAIPNHNVPFGLGFIPTEANYRYMAQLRKERMRARLTHMSFDYPIRPYTMRLADYFMRASESQTHLDGIIGGLSTTQEAELYTSASALATPSSPNCVSLMTLCFPDEIDEHKTFAEVGDIMDGAVPHDEYIVDGAVPHNEYYDEMLAMSIGQLDGIAQPELASPFDLFGVSAIEIIEIAEEIQITPALDSLDDVITIDDLFDGHVGPVEGAPDLWTHIFLWMFYRYLSPTLKMFLIPHLWI</sequence>
<dbReference type="PANTHER" id="PTHR32108">
    <property type="entry name" value="DNA-DIRECTED RNA POLYMERASE SUBUNIT ALPHA"/>
    <property type="match status" value="1"/>
</dbReference>